<proteinExistence type="predicted"/>
<evidence type="ECO:0000313" key="3">
    <source>
        <dbReference type="Proteomes" id="UP000031523"/>
    </source>
</evidence>
<dbReference type="AlphaFoldDB" id="A0A0B5EL88"/>
<feature type="compositionally biased region" description="Low complexity" evidence="1">
    <location>
        <begin position="10"/>
        <end position="19"/>
    </location>
</feature>
<gene>
    <name evidence="2" type="ORF">SLNWT_2777</name>
</gene>
<feature type="compositionally biased region" description="Basic and acidic residues" evidence="1">
    <location>
        <begin position="20"/>
        <end position="49"/>
    </location>
</feature>
<evidence type="ECO:0000313" key="2">
    <source>
        <dbReference type="EMBL" id="AJE83153.1"/>
    </source>
</evidence>
<name>A0A0B5EL88_STRA4</name>
<protein>
    <submittedName>
        <fullName evidence="2">Uncharacterized protein</fullName>
    </submittedName>
</protein>
<dbReference type="EMBL" id="CP010519">
    <property type="protein sequence ID" value="AJE83153.1"/>
    <property type="molecule type" value="Genomic_DNA"/>
</dbReference>
<accession>A0A0B5EL88</accession>
<keyword evidence="3" id="KW-1185">Reference proteome</keyword>
<organism evidence="2 3">
    <name type="scientific">Streptomyces albus (strain ATCC 21838 / DSM 41398 / FERM P-419 / JCM 4703 / NBRC 107858)</name>
    <dbReference type="NCBI Taxonomy" id="1081613"/>
    <lineage>
        <taxon>Bacteria</taxon>
        <taxon>Bacillati</taxon>
        <taxon>Actinomycetota</taxon>
        <taxon>Actinomycetes</taxon>
        <taxon>Kitasatosporales</taxon>
        <taxon>Streptomycetaceae</taxon>
        <taxon>Streptomyces</taxon>
    </lineage>
</organism>
<evidence type="ECO:0000256" key="1">
    <source>
        <dbReference type="SAM" id="MobiDB-lite"/>
    </source>
</evidence>
<reference evidence="2 3" key="1">
    <citation type="submission" date="2015-01" db="EMBL/GenBank/DDBJ databases">
        <title>Enhanced salinomycin production by adjusting the supply of polyketide extender units in Streptomyce albus DSM 41398.</title>
        <authorList>
            <person name="Lu C."/>
        </authorList>
    </citation>
    <scope>NUCLEOTIDE SEQUENCE [LARGE SCALE GENOMIC DNA]</scope>
    <source>
        <strain evidence="3">ATCC 21838 / DSM 41398 / FERM P-419 / JCM 4703 / NBRC 107858</strain>
    </source>
</reference>
<dbReference type="Proteomes" id="UP000031523">
    <property type="component" value="Chromosome"/>
</dbReference>
<dbReference type="KEGG" id="sals:SLNWT_2777"/>
<feature type="region of interest" description="Disordered" evidence="1">
    <location>
        <begin position="1"/>
        <end position="49"/>
    </location>
</feature>
<sequence length="49" mass="5142">MREGGPSPFAGRGRAALRQLAREKGPPVSGESDRRVSGESARRMSGESG</sequence>